<accession>A0A7J7JGW8</accession>
<comment type="caution">
    <text evidence="1">The sequence shown here is derived from an EMBL/GenBank/DDBJ whole genome shotgun (WGS) entry which is preliminary data.</text>
</comment>
<evidence type="ECO:0000313" key="1">
    <source>
        <dbReference type="EMBL" id="KAF6025579.1"/>
    </source>
</evidence>
<proteinExistence type="predicted"/>
<dbReference type="EMBL" id="VXIV02002442">
    <property type="protein sequence ID" value="KAF6025579.1"/>
    <property type="molecule type" value="Genomic_DNA"/>
</dbReference>
<name>A0A7J7JGW8_BUGNE</name>
<organism evidence="1 2">
    <name type="scientific">Bugula neritina</name>
    <name type="common">Brown bryozoan</name>
    <name type="synonym">Sertularia neritina</name>
    <dbReference type="NCBI Taxonomy" id="10212"/>
    <lineage>
        <taxon>Eukaryota</taxon>
        <taxon>Metazoa</taxon>
        <taxon>Spiralia</taxon>
        <taxon>Lophotrochozoa</taxon>
        <taxon>Bryozoa</taxon>
        <taxon>Gymnolaemata</taxon>
        <taxon>Cheilostomatida</taxon>
        <taxon>Flustrina</taxon>
        <taxon>Buguloidea</taxon>
        <taxon>Bugulidae</taxon>
        <taxon>Bugula</taxon>
    </lineage>
</organism>
<sequence length="357" mass="39381">MEQSISFMEKDLPEMLHRALIVNPLSPFTTLKGLCLSHRHCTSYPSLLNIKLKQGHLSMPDKQLKVVTEKGQHKTSSSALCDLNSCVVCAELAAALGGGEELVCTLLSTSPVWDDVQSIEKELPTLLCFVINRHKSERYCLIVDGRGGANSILLSLLESLHYTQKLSGNSINLAIVLINRLTQTGLIVKSLQNTTSLQVDILTSDEGALKCCAADNLPTSLGGLQAFDPHFYIQFNQEYDHQVKQYMEKVEDMSMLTHSLSTVPRVLQDCSALISQHNAECKAHSLMQENTTTNIPNCLSLAGMEQLQVLGCSQSTNKVNPVPTPRPNLVHMLLRCSDTGQTLNNLQLYTEGTNIYR</sequence>
<dbReference type="AlphaFoldDB" id="A0A7J7JGW8"/>
<dbReference type="Proteomes" id="UP000593567">
    <property type="component" value="Unassembled WGS sequence"/>
</dbReference>
<evidence type="ECO:0000313" key="2">
    <source>
        <dbReference type="Proteomes" id="UP000593567"/>
    </source>
</evidence>
<keyword evidence="2" id="KW-1185">Reference proteome</keyword>
<reference evidence="1" key="1">
    <citation type="submission" date="2020-06" db="EMBL/GenBank/DDBJ databases">
        <title>Draft genome of Bugula neritina, a colonial animal packing powerful symbionts and potential medicines.</title>
        <authorList>
            <person name="Rayko M."/>
        </authorList>
    </citation>
    <scope>NUCLEOTIDE SEQUENCE [LARGE SCALE GENOMIC DNA]</scope>
    <source>
        <strain evidence="1">Kwan_BN1</strain>
    </source>
</reference>
<protein>
    <submittedName>
        <fullName evidence="1">Uncharacterized protein</fullName>
    </submittedName>
</protein>
<gene>
    <name evidence="1" type="ORF">EB796_016121</name>
</gene>